<evidence type="ECO:0000313" key="3">
    <source>
        <dbReference type="Proteomes" id="UP000236416"/>
    </source>
</evidence>
<organism evidence="2 3">
    <name type="scientific">Chromobacterium sinusclupearum</name>
    <dbReference type="NCBI Taxonomy" id="2077146"/>
    <lineage>
        <taxon>Bacteria</taxon>
        <taxon>Pseudomonadati</taxon>
        <taxon>Pseudomonadota</taxon>
        <taxon>Betaproteobacteria</taxon>
        <taxon>Neisseriales</taxon>
        <taxon>Chromobacteriaceae</taxon>
        <taxon>Chromobacterium</taxon>
    </lineage>
</organism>
<dbReference type="Proteomes" id="UP000236416">
    <property type="component" value="Unassembled WGS sequence"/>
</dbReference>
<dbReference type="AlphaFoldDB" id="A0A2K4MQD4"/>
<dbReference type="Gene3D" id="3.40.630.30">
    <property type="match status" value="1"/>
</dbReference>
<reference evidence="2 3" key="1">
    <citation type="submission" date="2018-01" db="EMBL/GenBank/DDBJ databases">
        <title>Genomic Sequence of Chromobacterium MWU13-2610 from wild cranberry bogs within the Cape Cod National Seashore.</title>
        <authorList>
            <person name="O'Hara-Hanley K."/>
            <person name="Soby S."/>
            <person name="Harrison A."/>
        </authorList>
    </citation>
    <scope>NUCLEOTIDE SEQUENCE [LARGE SCALE GENOMIC DNA]</scope>
    <source>
        <strain evidence="2 3">MWU13-2610</strain>
    </source>
</reference>
<gene>
    <name evidence="2" type="ORF">C2134_07700</name>
</gene>
<protein>
    <recommendedName>
        <fullName evidence="1">N-acetyltransferase domain-containing protein</fullName>
    </recommendedName>
</protein>
<dbReference type="PROSITE" id="PS51186">
    <property type="entry name" value="GNAT"/>
    <property type="match status" value="1"/>
</dbReference>
<dbReference type="SUPFAM" id="SSF55729">
    <property type="entry name" value="Acyl-CoA N-acyltransferases (Nat)"/>
    <property type="match status" value="1"/>
</dbReference>
<dbReference type="GO" id="GO:0016747">
    <property type="term" value="F:acyltransferase activity, transferring groups other than amino-acyl groups"/>
    <property type="evidence" value="ECO:0007669"/>
    <property type="project" value="InterPro"/>
</dbReference>
<evidence type="ECO:0000313" key="2">
    <source>
        <dbReference type="EMBL" id="POA99283.1"/>
    </source>
</evidence>
<feature type="domain" description="N-acetyltransferase" evidence="1">
    <location>
        <begin position="183"/>
        <end position="322"/>
    </location>
</feature>
<dbReference type="InterPro" id="IPR016181">
    <property type="entry name" value="Acyl_CoA_acyltransferase"/>
</dbReference>
<keyword evidence="3" id="KW-1185">Reference proteome</keyword>
<name>A0A2K4MQD4_9NEIS</name>
<evidence type="ECO:0000259" key="1">
    <source>
        <dbReference type="PROSITE" id="PS51186"/>
    </source>
</evidence>
<dbReference type="InterPro" id="IPR000182">
    <property type="entry name" value="GNAT_dom"/>
</dbReference>
<accession>A0A2K4MQD4</accession>
<dbReference type="EMBL" id="PPTF01000023">
    <property type="protein sequence ID" value="POA99283.1"/>
    <property type="molecule type" value="Genomic_DNA"/>
</dbReference>
<sequence>MRHCLNSCCNRRAKGLSRQNSNVMILLFSGKIMHNGPYRYEERWLRVLAALRAPKPDAGQIDDLRNLLNDPMRGNGEQVRVWLERGKAAGVVGWVAANVPRNGELYGGPLLAANRPALDGLIETLLQEAAVAGARFVHVSAADTEQGKHAALLAHGFQPHFDFLTLSAPSAAILPRPMPKEWKRVETMAVDWTRLAALFARCFAEVPHVPYHSPEKLREDWLSADDAASQVWAAPDGSYRAFLLACAAGQVEAVGVDPRDTGQGIAAAMYAVAAIALQSRGIEAMEALVADCNAGSLALHRKLGFVETCRRHVYRHTLAVPI</sequence>
<dbReference type="Pfam" id="PF00583">
    <property type="entry name" value="Acetyltransf_1"/>
    <property type="match status" value="1"/>
</dbReference>
<proteinExistence type="predicted"/>
<comment type="caution">
    <text evidence="2">The sequence shown here is derived from an EMBL/GenBank/DDBJ whole genome shotgun (WGS) entry which is preliminary data.</text>
</comment>